<dbReference type="InterPro" id="IPR018247">
    <property type="entry name" value="EF_Hand_1_Ca_BS"/>
</dbReference>
<dbReference type="Pfam" id="PF13405">
    <property type="entry name" value="EF-hand_6"/>
    <property type="match status" value="1"/>
</dbReference>
<evidence type="ECO:0000256" key="2">
    <source>
        <dbReference type="ARBA" id="ARBA00022837"/>
    </source>
</evidence>
<dbReference type="CDD" id="cd00051">
    <property type="entry name" value="EFh"/>
    <property type="match status" value="1"/>
</dbReference>
<evidence type="ECO:0000256" key="1">
    <source>
        <dbReference type="ARBA" id="ARBA00022737"/>
    </source>
</evidence>
<name>A0AAX6F1W6_IRIPA</name>
<keyword evidence="1" id="KW-0677">Repeat</keyword>
<proteinExistence type="predicted"/>
<dbReference type="Gene3D" id="1.10.238.10">
    <property type="entry name" value="EF-hand"/>
    <property type="match status" value="1"/>
</dbReference>
<feature type="domain" description="EF-hand" evidence="3">
    <location>
        <begin position="60"/>
        <end position="94"/>
    </location>
</feature>
<dbReference type="Proteomes" id="UP001140949">
    <property type="component" value="Unassembled WGS sequence"/>
</dbReference>
<evidence type="ECO:0000259" key="3">
    <source>
        <dbReference type="PROSITE" id="PS50222"/>
    </source>
</evidence>
<dbReference type="PROSITE" id="PS50222">
    <property type="entry name" value="EF_HAND_2"/>
    <property type="match status" value="3"/>
</dbReference>
<evidence type="ECO:0000313" key="4">
    <source>
        <dbReference type="EMBL" id="KAJ6810183.1"/>
    </source>
</evidence>
<sequence length="166" mass="17509">MCPTGRHSLLPAAASSSSAAAAISPDLLPAFNVLDADRDGKIGRDDLKSFYSSRSGPDSLSDDAIGAMISAADSDRDGFVQFEEFESVLGRRHPTGGSIMEEVFRVIDRDGDGRVGFADLKSYLELAGMGAGDDDVRAMIRMGGGDEEQGIGLESFVRILTVGFAN</sequence>
<reference evidence="4" key="1">
    <citation type="journal article" date="2023" name="GigaByte">
        <title>Genome assembly of the bearded iris, Iris pallida Lam.</title>
        <authorList>
            <person name="Bruccoleri R.E."/>
            <person name="Oakeley E.J."/>
            <person name="Faust A.M.E."/>
            <person name="Altorfer M."/>
            <person name="Dessus-Babus S."/>
            <person name="Burckhardt D."/>
            <person name="Oertli M."/>
            <person name="Naumann U."/>
            <person name="Petersen F."/>
            <person name="Wong J."/>
        </authorList>
    </citation>
    <scope>NUCLEOTIDE SEQUENCE</scope>
    <source>
        <strain evidence="4">GSM-AAB239-AS_SAM_17_03QT</strain>
    </source>
</reference>
<dbReference type="PROSITE" id="PS00018">
    <property type="entry name" value="EF_HAND_1"/>
    <property type="match status" value="2"/>
</dbReference>
<dbReference type="GO" id="GO:0043226">
    <property type="term" value="C:organelle"/>
    <property type="evidence" value="ECO:0007669"/>
    <property type="project" value="UniProtKB-ARBA"/>
</dbReference>
<dbReference type="AlphaFoldDB" id="A0AAX6F1W6"/>
<dbReference type="FunFam" id="1.10.238.10:FF:000178">
    <property type="entry name" value="Calmodulin-2 A"/>
    <property type="match status" value="1"/>
</dbReference>
<accession>A0AAX6F1W6</accession>
<protein>
    <submittedName>
        <fullName evidence="4">Caltractin</fullName>
    </submittedName>
</protein>
<dbReference type="SMART" id="SM00054">
    <property type="entry name" value="EFh"/>
    <property type="match status" value="3"/>
</dbReference>
<evidence type="ECO:0000313" key="5">
    <source>
        <dbReference type="Proteomes" id="UP001140949"/>
    </source>
</evidence>
<feature type="domain" description="EF-hand" evidence="3">
    <location>
        <begin position="30"/>
        <end position="57"/>
    </location>
</feature>
<dbReference type="SUPFAM" id="SSF47473">
    <property type="entry name" value="EF-hand"/>
    <property type="match status" value="1"/>
</dbReference>
<gene>
    <name evidence="4" type="ORF">M6B38_158185</name>
</gene>
<keyword evidence="2" id="KW-0106">Calcium</keyword>
<dbReference type="InterPro" id="IPR002048">
    <property type="entry name" value="EF_hand_dom"/>
</dbReference>
<dbReference type="Pfam" id="PF13499">
    <property type="entry name" value="EF-hand_7"/>
    <property type="match status" value="1"/>
</dbReference>
<keyword evidence="5" id="KW-1185">Reference proteome</keyword>
<feature type="domain" description="EF-hand" evidence="3">
    <location>
        <begin position="95"/>
        <end position="130"/>
    </location>
</feature>
<dbReference type="InterPro" id="IPR011992">
    <property type="entry name" value="EF-hand-dom_pair"/>
</dbReference>
<dbReference type="PANTHER" id="PTHR23050">
    <property type="entry name" value="CALCIUM BINDING PROTEIN"/>
    <property type="match status" value="1"/>
</dbReference>
<reference evidence="4" key="2">
    <citation type="submission" date="2023-04" db="EMBL/GenBank/DDBJ databases">
        <authorList>
            <person name="Bruccoleri R.E."/>
            <person name="Oakeley E.J."/>
            <person name="Faust A.-M."/>
            <person name="Dessus-Babus S."/>
            <person name="Altorfer M."/>
            <person name="Burckhardt D."/>
            <person name="Oertli M."/>
            <person name="Naumann U."/>
            <person name="Petersen F."/>
            <person name="Wong J."/>
        </authorList>
    </citation>
    <scope>NUCLEOTIDE SEQUENCE</scope>
    <source>
        <strain evidence="4">GSM-AAB239-AS_SAM_17_03QT</strain>
        <tissue evidence="4">Leaf</tissue>
    </source>
</reference>
<dbReference type="EMBL" id="JANAVB010032616">
    <property type="protein sequence ID" value="KAJ6810183.1"/>
    <property type="molecule type" value="Genomic_DNA"/>
</dbReference>
<dbReference type="GO" id="GO:0005509">
    <property type="term" value="F:calcium ion binding"/>
    <property type="evidence" value="ECO:0007669"/>
    <property type="project" value="InterPro"/>
</dbReference>
<organism evidence="4 5">
    <name type="scientific">Iris pallida</name>
    <name type="common">Sweet iris</name>
    <dbReference type="NCBI Taxonomy" id="29817"/>
    <lineage>
        <taxon>Eukaryota</taxon>
        <taxon>Viridiplantae</taxon>
        <taxon>Streptophyta</taxon>
        <taxon>Embryophyta</taxon>
        <taxon>Tracheophyta</taxon>
        <taxon>Spermatophyta</taxon>
        <taxon>Magnoliopsida</taxon>
        <taxon>Liliopsida</taxon>
        <taxon>Asparagales</taxon>
        <taxon>Iridaceae</taxon>
        <taxon>Iridoideae</taxon>
        <taxon>Irideae</taxon>
        <taxon>Iris</taxon>
    </lineage>
</organism>
<dbReference type="InterPro" id="IPR050145">
    <property type="entry name" value="Centrin_CML-like"/>
</dbReference>
<comment type="caution">
    <text evidence="4">The sequence shown here is derived from an EMBL/GenBank/DDBJ whole genome shotgun (WGS) entry which is preliminary data.</text>
</comment>